<comment type="caution">
    <text evidence="5">The sequence shown here is derived from an EMBL/GenBank/DDBJ whole genome shotgun (WGS) entry which is preliminary data.</text>
</comment>
<protein>
    <recommendedName>
        <fullName evidence="3">Pyridine nucleotide-disulfide oxidoreductase domain-containing protein 2</fullName>
    </recommendedName>
</protein>
<evidence type="ECO:0000256" key="2">
    <source>
        <dbReference type="ARBA" id="ARBA00038825"/>
    </source>
</evidence>
<feature type="domain" description="Amine oxidase" evidence="4">
    <location>
        <begin position="15"/>
        <end position="348"/>
    </location>
</feature>
<reference evidence="5 6" key="1">
    <citation type="submission" date="2021-08" db="EMBL/GenBank/DDBJ databases">
        <title>Nocardioides bacterium WL0053 sp. nov., isolated from the sediment.</title>
        <authorList>
            <person name="Wang L."/>
            <person name="Zhang D."/>
            <person name="Zhang A."/>
        </authorList>
    </citation>
    <scope>NUCLEOTIDE SEQUENCE [LARGE SCALE GENOMIC DNA]</scope>
    <source>
        <strain evidence="5 6">WL0053</strain>
    </source>
</reference>
<evidence type="ECO:0000313" key="5">
    <source>
        <dbReference type="EMBL" id="MBY9074077.1"/>
    </source>
</evidence>
<evidence type="ECO:0000313" key="6">
    <source>
        <dbReference type="Proteomes" id="UP000754710"/>
    </source>
</evidence>
<dbReference type="PANTHER" id="PTHR10668">
    <property type="entry name" value="PHYTOENE DEHYDROGENASE"/>
    <property type="match status" value="1"/>
</dbReference>
<keyword evidence="6" id="KW-1185">Reference proteome</keyword>
<dbReference type="Gene3D" id="3.50.50.60">
    <property type="entry name" value="FAD/NAD(P)-binding domain"/>
    <property type="match status" value="2"/>
</dbReference>
<sequence length="536" mass="55854">MTRTDAVVIGSGPNGLVAANLLADAGWDVVLLEAQDGVGGAVRSDSGVRDGFVHDTFSSFYPLAAVSPTIQRLGLERHGLAWSHAPAVAGTPFADGSWALLHRTAEETAAGLDALAPGDGDAWLELCRGWDAIGDQVVGALLSPFPPVRNGLGALAKVRAAGGLSFLKLALSPARSVADRYFSGDGAKMLLAGNAAHADISMDAPGSGMMGWILIMMGQQAGFPVPTGGAGMLTAAMARRFETAGGTVRLGCRATEVVVRDGRAVGVRTEHGDVVEATRAVVADVAAPALYGGLVAWHHLPDRLRRRMRGFEWDPGTVKVDWALDGPVPWRHQPDKTPGTVHLGESVDEVALAGAQVSAGAVPERPFVLVGQMAAADPTRAPAGAESVWAYSHVPQQVRSDAGGAGIRGVWDHDDVERMADRMQARIEEYAPGFGDRVLARRLLGPREMQERDENLVGGALNGGTASLQQQLVFRPVPGLGRAETPVPGLYLGSASAHPGGGVHGACGSNAARAALAHDRVRRLRPGSRTTQEGTP</sequence>
<dbReference type="SUPFAM" id="SSF51905">
    <property type="entry name" value="FAD/NAD(P)-binding domain"/>
    <property type="match status" value="1"/>
</dbReference>
<dbReference type="EMBL" id="JAIEZQ010000001">
    <property type="protein sequence ID" value="MBY9074077.1"/>
    <property type="molecule type" value="Genomic_DNA"/>
</dbReference>
<dbReference type="RefSeq" id="WP_221023794.1">
    <property type="nucleotide sequence ID" value="NZ_JAIEZQ010000001.1"/>
</dbReference>
<gene>
    <name evidence="5" type="ORF">K1X13_04490</name>
</gene>
<dbReference type="InterPro" id="IPR036188">
    <property type="entry name" value="FAD/NAD-bd_sf"/>
</dbReference>
<dbReference type="Proteomes" id="UP000754710">
    <property type="component" value="Unassembled WGS sequence"/>
</dbReference>
<dbReference type="PANTHER" id="PTHR10668:SF105">
    <property type="entry name" value="DEHYDROGENASE-RELATED"/>
    <property type="match status" value="1"/>
</dbReference>
<comment type="function">
    <text evidence="1">Probable oxidoreductase that may play a role as regulator of mitochondrial function.</text>
</comment>
<dbReference type="InterPro" id="IPR002937">
    <property type="entry name" value="Amino_oxidase"/>
</dbReference>
<accession>A0ABS7RKJ6</accession>
<evidence type="ECO:0000256" key="3">
    <source>
        <dbReference type="ARBA" id="ARBA00040298"/>
    </source>
</evidence>
<evidence type="ECO:0000256" key="1">
    <source>
        <dbReference type="ARBA" id="ARBA00037217"/>
    </source>
</evidence>
<dbReference type="Pfam" id="PF01593">
    <property type="entry name" value="Amino_oxidase"/>
    <property type="match status" value="1"/>
</dbReference>
<proteinExistence type="predicted"/>
<name>A0ABS7RKJ6_9ACTN</name>
<evidence type="ECO:0000259" key="4">
    <source>
        <dbReference type="Pfam" id="PF01593"/>
    </source>
</evidence>
<organism evidence="5 6">
    <name type="scientific">Nocardioides jiangsuensis</name>
    <dbReference type="NCBI Taxonomy" id="2866161"/>
    <lineage>
        <taxon>Bacteria</taxon>
        <taxon>Bacillati</taxon>
        <taxon>Actinomycetota</taxon>
        <taxon>Actinomycetes</taxon>
        <taxon>Propionibacteriales</taxon>
        <taxon>Nocardioidaceae</taxon>
        <taxon>Nocardioides</taxon>
    </lineage>
</organism>
<comment type="subunit">
    <text evidence="2">Interacts with COX5B; this interaction may contribute to localize PYROXD2 to the inner face of the inner mitochondrial membrane.</text>
</comment>